<organism evidence="1 2">
    <name type="scientific">Candidatus Doudnabacteria bacterium RIFCSPHIGHO2_01_FULL_45_18</name>
    <dbReference type="NCBI Taxonomy" id="1817823"/>
    <lineage>
        <taxon>Bacteria</taxon>
        <taxon>Candidatus Doudnaibacteriota</taxon>
    </lineage>
</organism>
<accession>A0A1F5NPV2</accession>
<name>A0A1F5NPV2_9BACT</name>
<gene>
    <name evidence="1" type="ORF">A2660_03055</name>
</gene>
<sequence length="89" mass="9622">MSNQNLQGRISEESAHLNCFLFGESISALQGTEPVAIVGANPRINGFLVRVSNGKRVWYPTAEIAVDEDSRSLLEAAMEKAKDVIGSES</sequence>
<dbReference type="AlphaFoldDB" id="A0A1F5NPV2"/>
<protein>
    <submittedName>
        <fullName evidence="1">Uncharacterized protein</fullName>
    </submittedName>
</protein>
<evidence type="ECO:0000313" key="2">
    <source>
        <dbReference type="Proteomes" id="UP000176233"/>
    </source>
</evidence>
<reference evidence="1 2" key="1">
    <citation type="journal article" date="2016" name="Nat. Commun.">
        <title>Thousands of microbial genomes shed light on interconnected biogeochemical processes in an aquifer system.</title>
        <authorList>
            <person name="Anantharaman K."/>
            <person name="Brown C.T."/>
            <person name="Hug L.A."/>
            <person name="Sharon I."/>
            <person name="Castelle C.J."/>
            <person name="Probst A.J."/>
            <person name="Thomas B.C."/>
            <person name="Singh A."/>
            <person name="Wilkins M.J."/>
            <person name="Karaoz U."/>
            <person name="Brodie E.L."/>
            <person name="Williams K.H."/>
            <person name="Hubbard S.S."/>
            <person name="Banfield J.F."/>
        </authorList>
    </citation>
    <scope>NUCLEOTIDE SEQUENCE [LARGE SCALE GENOMIC DNA]</scope>
</reference>
<evidence type="ECO:0000313" key="1">
    <source>
        <dbReference type="EMBL" id="OGE79717.1"/>
    </source>
</evidence>
<comment type="caution">
    <text evidence="1">The sequence shown here is derived from an EMBL/GenBank/DDBJ whole genome shotgun (WGS) entry which is preliminary data.</text>
</comment>
<dbReference type="Proteomes" id="UP000176233">
    <property type="component" value="Unassembled WGS sequence"/>
</dbReference>
<proteinExistence type="predicted"/>
<dbReference type="EMBL" id="MFEJ01000031">
    <property type="protein sequence ID" value="OGE79717.1"/>
    <property type="molecule type" value="Genomic_DNA"/>
</dbReference>